<dbReference type="Pfam" id="PF11391">
    <property type="entry name" value="DUF2798"/>
    <property type="match status" value="2"/>
</dbReference>
<dbReference type="Proteomes" id="UP001600941">
    <property type="component" value="Unassembled WGS sequence"/>
</dbReference>
<feature type="transmembrane region" description="Helical" evidence="1">
    <location>
        <begin position="127"/>
        <end position="146"/>
    </location>
</feature>
<keyword evidence="1" id="KW-0812">Transmembrane</keyword>
<accession>A0ABQ0BN74</accession>
<dbReference type="RefSeq" id="WP_033141441.1">
    <property type="nucleotide sequence ID" value="NZ_AP031413.1"/>
</dbReference>
<evidence type="ECO:0000313" key="3">
    <source>
        <dbReference type="Proteomes" id="UP001600941"/>
    </source>
</evidence>
<sequence>MPKTKFQDVIFTLLMVVVMVYALVVYNISLDRGGLTNEVFVMAFGELVIMGIAAFLLEMFLAGPLAKKLAFSIADPGKDRQIVVILVVSAMTVCIMCPLMSLIATLLFKGVDSQVVAKWLQTTVLNFPMAFCWQIFFAGPFVRWIFRHLFKDKEACAGEAAAGAR</sequence>
<keyword evidence="1" id="KW-1133">Transmembrane helix</keyword>
<evidence type="ECO:0000313" key="2">
    <source>
        <dbReference type="EMBL" id="GAA6497995.1"/>
    </source>
</evidence>
<comment type="caution">
    <text evidence="2">The sequence shown here is derived from an EMBL/GenBank/DDBJ whole genome shotgun (WGS) entry which is preliminary data.</text>
</comment>
<protein>
    <recommendedName>
        <fullName evidence="4">DUF2798 domain-containing protein</fullName>
    </recommendedName>
</protein>
<organism evidence="2 3">
    <name type="scientific">Blautia parvula</name>
    <dbReference type="NCBI Taxonomy" id="2877527"/>
    <lineage>
        <taxon>Bacteria</taxon>
        <taxon>Bacillati</taxon>
        <taxon>Bacillota</taxon>
        <taxon>Clostridia</taxon>
        <taxon>Lachnospirales</taxon>
        <taxon>Lachnospiraceae</taxon>
        <taxon>Blautia</taxon>
    </lineage>
</organism>
<name>A0ABQ0BN74_9FIRM</name>
<keyword evidence="1" id="KW-0472">Membrane</keyword>
<feature type="transmembrane region" description="Helical" evidence="1">
    <location>
        <begin position="9"/>
        <end position="28"/>
    </location>
</feature>
<gene>
    <name evidence="2" type="ORF">K340107D12_08110</name>
</gene>
<evidence type="ECO:0008006" key="4">
    <source>
        <dbReference type="Google" id="ProtNLM"/>
    </source>
</evidence>
<dbReference type="InterPro" id="IPR021529">
    <property type="entry name" value="DUF2798"/>
</dbReference>
<proteinExistence type="predicted"/>
<feature type="transmembrane region" description="Helical" evidence="1">
    <location>
        <begin position="40"/>
        <end position="61"/>
    </location>
</feature>
<dbReference type="EMBL" id="BAABZQ010000001">
    <property type="protein sequence ID" value="GAA6497995.1"/>
    <property type="molecule type" value="Genomic_DNA"/>
</dbReference>
<keyword evidence="3" id="KW-1185">Reference proteome</keyword>
<evidence type="ECO:0000256" key="1">
    <source>
        <dbReference type="SAM" id="Phobius"/>
    </source>
</evidence>
<reference evidence="2 3" key="1">
    <citation type="submission" date="2024-04" db="EMBL/GenBank/DDBJ databases">
        <title>Defined microbial consortia suppress multidrug-resistant proinflammatory Enterobacteriaceae via ecological control.</title>
        <authorList>
            <person name="Furuichi M."/>
            <person name="Kawaguchi T."/>
            <person name="Pust M."/>
            <person name="Yasuma K."/>
            <person name="Plichta D."/>
            <person name="Hasegawa N."/>
            <person name="Ohya T."/>
            <person name="Bhattarai S."/>
            <person name="Sasajima S."/>
            <person name="Aoto Y."/>
            <person name="Tuganbaev T."/>
            <person name="Yaginuma M."/>
            <person name="Ueda M."/>
            <person name="Okahashi N."/>
            <person name="Amafuji K."/>
            <person name="Kiridooshi Y."/>
            <person name="Sugita K."/>
            <person name="Strazar M."/>
            <person name="Skelly A."/>
            <person name="Suda W."/>
            <person name="Hattori M."/>
            <person name="Nakamoto N."/>
            <person name="Caballero S."/>
            <person name="Norman J."/>
            <person name="Olle B."/>
            <person name="Tanoue T."/>
            <person name="Arita M."/>
            <person name="Bucci V."/>
            <person name="Atarashi K."/>
            <person name="Xavier R."/>
            <person name="Honda K."/>
        </authorList>
    </citation>
    <scope>NUCLEOTIDE SEQUENCE [LARGE SCALE GENOMIC DNA]</scope>
    <source>
        <strain evidence="3">k34-0107-D12</strain>
    </source>
</reference>
<feature type="transmembrane region" description="Helical" evidence="1">
    <location>
        <begin position="82"/>
        <end position="107"/>
    </location>
</feature>